<keyword evidence="3" id="KW-1185">Reference proteome</keyword>
<keyword evidence="1" id="KW-0472">Membrane</keyword>
<evidence type="ECO:0000256" key="1">
    <source>
        <dbReference type="SAM" id="Phobius"/>
    </source>
</evidence>
<gene>
    <name evidence="2" type="ORF">LMS43_01265</name>
</gene>
<comment type="caution">
    <text evidence="2">The sequence shown here is derived from an EMBL/GenBank/DDBJ whole genome shotgun (WGS) entry which is preliminary data.</text>
</comment>
<sequence length="187" mass="21675">MNTMKSDYPDHQLRQDTQVLKQALHKLNATAIIISVVTIVVVAVIWWGLLNRLISFGTSLDYSGLEGLGVQNIARLKQYNPFFWWTIVALISLLIVYMLYQFCTNVFLRNRQKIVDETTIANLSRALSPAAKKVIFWIWQDPMHPITVGVLQRSLEEIKTGRFEKIHLAQLHIELLKKEYKRVDPEI</sequence>
<dbReference type="Proteomes" id="UP001168613">
    <property type="component" value="Unassembled WGS sequence"/>
</dbReference>
<evidence type="ECO:0000313" key="2">
    <source>
        <dbReference type="EMBL" id="MDN4119908.1"/>
    </source>
</evidence>
<accession>A0ABT8EF53</accession>
<organism evidence="2 3">
    <name type="scientific">Alcaligenes endophyticus</name>
    <dbReference type="NCBI Taxonomy" id="1929088"/>
    <lineage>
        <taxon>Bacteria</taxon>
        <taxon>Pseudomonadati</taxon>
        <taxon>Pseudomonadota</taxon>
        <taxon>Betaproteobacteria</taxon>
        <taxon>Burkholderiales</taxon>
        <taxon>Alcaligenaceae</taxon>
        <taxon>Alcaligenes</taxon>
    </lineage>
</organism>
<keyword evidence="1" id="KW-0812">Transmembrane</keyword>
<dbReference type="EMBL" id="JAJHNU010000001">
    <property type="protein sequence ID" value="MDN4119908.1"/>
    <property type="molecule type" value="Genomic_DNA"/>
</dbReference>
<reference evidence="2" key="1">
    <citation type="submission" date="2021-11" db="EMBL/GenBank/DDBJ databases">
        <title>Draft genome sequence of Alcaligenes endophyticus type strain CCUG 75668T.</title>
        <authorList>
            <person name="Salva-Serra F."/>
            <person name="Duran R.E."/>
            <person name="Seeger M."/>
            <person name="Moore E.R.B."/>
            <person name="Jaen-Luchoro D."/>
        </authorList>
    </citation>
    <scope>NUCLEOTIDE SEQUENCE</scope>
    <source>
        <strain evidence="2">CCUG 75668</strain>
    </source>
</reference>
<protein>
    <submittedName>
        <fullName evidence="2">Uncharacterized protein</fullName>
    </submittedName>
</protein>
<feature type="transmembrane region" description="Helical" evidence="1">
    <location>
        <begin position="82"/>
        <end position="103"/>
    </location>
</feature>
<dbReference type="RefSeq" id="WP_266122754.1">
    <property type="nucleotide sequence ID" value="NZ_JAJHNU010000001.1"/>
</dbReference>
<proteinExistence type="predicted"/>
<keyword evidence="1" id="KW-1133">Transmembrane helix</keyword>
<evidence type="ECO:0000313" key="3">
    <source>
        <dbReference type="Proteomes" id="UP001168613"/>
    </source>
</evidence>
<name>A0ABT8EF53_9BURK</name>
<feature type="transmembrane region" description="Helical" evidence="1">
    <location>
        <begin position="27"/>
        <end position="49"/>
    </location>
</feature>